<reference evidence="8 9" key="1">
    <citation type="submission" date="2016-10" db="EMBL/GenBank/DDBJ databases">
        <authorList>
            <person name="de Groot N.N."/>
        </authorList>
    </citation>
    <scope>NUCLEOTIDE SEQUENCE [LARGE SCALE GENOMIC DNA]</scope>
    <source>
        <strain evidence="8 9">Nm110</strain>
    </source>
</reference>
<dbReference type="NCBIfam" id="NF005722">
    <property type="entry name" value="PRK07539.1-2"/>
    <property type="match status" value="1"/>
</dbReference>
<keyword evidence="3 7" id="KW-0479">Metal-binding</keyword>
<dbReference type="GO" id="GO:0003954">
    <property type="term" value="F:NADH dehydrogenase activity"/>
    <property type="evidence" value="ECO:0007669"/>
    <property type="project" value="TreeGrafter"/>
</dbReference>
<sequence length="161" mass="17291">MNDASDRQVLQKHLAQLPATDPERRAAVVPMMQSLQAERGHLDDKSIEEVAQVTGLSTTEVEELATFYSLIYRYPAGRHVLRVCDSLCCSLRGADRLLQAAEKYSGVSLGKISPDGAFSVLPSICLGLCDQAPAALIDGEAVGPLDEAALQALLRRLQEGG</sequence>
<dbReference type="RefSeq" id="WP_074666679.1">
    <property type="nucleotide sequence ID" value="NZ_FNNH01000013.1"/>
</dbReference>
<dbReference type="GO" id="GO:0051537">
    <property type="term" value="F:2 iron, 2 sulfur cluster binding"/>
    <property type="evidence" value="ECO:0007669"/>
    <property type="project" value="UniProtKB-KW"/>
</dbReference>
<gene>
    <name evidence="8" type="ORF">SAMN05421882_101321</name>
</gene>
<evidence type="ECO:0000256" key="3">
    <source>
        <dbReference type="ARBA" id="ARBA00022723"/>
    </source>
</evidence>
<comment type="cofactor">
    <cofactor evidence="7">
        <name>[2Fe-2S] cluster</name>
        <dbReference type="ChEBI" id="CHEBI:190135"/>
    </cofactor>
    <text evidence="7">Binds 1 [2Fe-2S] cluster.</text>
</comment>
<proteinExistence type="inferred from homology"/>
<organism evidence="8 9">
    <name type="scientific">Nitrosomonas communis</name>
    <dbReference type="NCBI Taxonomy" id="44574"/>
    <lineage>
        <taxon>Bacteria</taxon>
        <taxon>Pseudomonadati</taxon>
        <taxon>Pseudomonadota</taxon>
        <taxon>Betaproteobacteria</taxon>
        <taxon>Nitrosomonadales</taxon>
        <taxon>Nitrosomonadaceae</taxon>
        <taxon>Nitrosomonas</taxon>
    </lineage>
</organism>
<protein>
    <submittedName>
        <fullName evidence="8">NADH-quinone oxidoreductase subunit E</fullName>
    </submittedName>
</protein>
<feature type="binding site" evidence="7">
    <location>
        <position position="129"/>
    </location>
    <ligand>
        <name>[2Fe-2S] cluster</name>
        <dbReference type="ChEBI" id="CHEBI:190135"/>
    </ligand>
</feature>
<accession>A0A1H2TXA6</accession>
<dbReference type="PANTHER" id="PTHR10371:SF3">
    <property type="entry name" value="NADH DEHYDROGENASE [UBIQUINONE] FLAVOPROTEIN 2, MITOCHONDRIAL"/>
    <property type="match status" value="1"/>
</dbReference>
<feature type="binding site" evidence="7">
    <location>
        <position position="84"/>
    </location>
    <ligand>
        <name>[2Fe-2S] cluster</name>
        <dbReference type="ChEBI" id="CHEBI:190135"/>
    </ligand>
</feature>
<evidence type="ECO:0000256" key="4">
    <source>
        <dbReference type="ARBA" id="ARBA00023004"/>
    </source>
</evidence>
<evidence type="ECO:0000256" key="1">
    <source>
        <dbReference type="ARBA" id="ARBA00010643"/>
    </source>
</evidence>
<dbReference type="PROSITE" id="PS01099">
    <property type="entry name" value="COMPLEX1_24K"/>
    <property type="match status" value="1"/>
</dbReference>
<dbReference type="Gene3D" id="3.40.30.10">
    <property type="entry name" value="Glutaredoxin"/>
    <property type="match status" value="1"/>
</dbReference>
<dbReference type="EMBL" id="FNNH01000013">
    <property type="protein sequence ID" value="SDW48388.1"/>
    <property type="molecule type" value="Genomic_DNA"/>
</dbReference>
<evidence type="ECO:0000256" key="5">
    <source>
        <dbReference type="ARBA" id="ARBA00023014"/>
    </source>
</evidence>
<dbReference type="Pfam" id="PF01257">
    <property type="entry name" value="2Fe-2S_thioredx"/>
    <property type="match status" value="1"/>
</dbReference>
<keyword evidence="2 7" id="KW-0001">2Fe-2S</keyword>
<keyword evidence="4 7" id="KW-0408">Iron</keyword>
<name>A0A1H2TXA6_9PROT</name>
<evidence type="ECO:0000313" key="9">
    <source>
        <dbReference type="Proteomes" id="UP000183454"/>
    </source>
</evidence>
<evidence type="ECO:0000256" key="2">
    <source>
        <dbReference type="ARBA" id="ARBA00022714"/>
    </source>
</evidence>
<comment type="cofactor">
    <cofactor evidence="6">
        <name>[2Fe-2S] cluster</name>
        <dbReference type="ChEBI" id="CHEBI:190135"/>
    </cofactor>
</comment>
<keyword evidence="5 7" id="KW-0411">Iron-sulfur</keyword>
<evidence type="ECO:0000256" key="7">
    <source>
        <dbReference type="PIRSR" id="PIRSR000216-1"/>
    </source>
</evidence>
<dbReference type="InterPro" id="IPR041921">
    <property type="entry name" value="NuoE_N"/>
</dbReference>
<evidence type="ECO:0000313" key="8">
    <source>
        <dbReference type="EMBL" id="SDW48388.1"/>
    </source>
</evidence>
<evidence type="ECO:0000256" key="6">
    <source>
        <dbReference type="ARBA" id="ARBA00034078"/>
    </source>
</evidence>
<dbReference type="SUPFAM" id="SSF52833">
    <property type="entry name" value="Thioredoxin-like"/>
    <property type="match status" value="1"/>
</dbReference>
<dbReference type="InterPro" id="IPR042128">
    <property type="entry name" value="NuoE_dom"/>
</dbReference>
<dbReference type="PIRSF" id="PIRSF000216">
    <property type="entry name" value="NADH_DH_24kDa"/>
    <property type="match status" value="1"/>
</dbReference>
<dbReference type="AlphaFoldDB" id="A0A1H2TXA6"/>
<dbReference type="PANTHER" id="PTHR10371">
    <property type="entry name" value="NADH DEHYDROGENASE UBIQUINONE FLAVOPROTEIN 2, MITOCHONDRIAL"/>
    <property type="match status" value="1"/>
</dbReference>
<dbReference type="Gene3D" id="1.10.10.1590">
    <property type="entry name" value="NADH-quinone oxidoreductase subunit E"/>
    <property type="match status" value="1"/>
</dbReference>
<dbReference type="InterPro" id="IPR002023">
    <property type="entry name" value="NuoE-like"/>
</dbReference>
<comment type="similarity">
    <text evidence="1">Belongs to the complex I 24 kDa subunit family.</text>
</comment>
<dbReference type="Proteomes" id="UP000183454">
    <property type="component" value="Unassembled WGS sequence"/>
</dbReference>
<feature type="binding site" evidence="7">
    <location>
        <position position="125"/>
    </location>
    <ligand>
        <name>[2Fe-2S] cluster</name>
        <dbReference type="ChEBI" id="CHEBI:190135"/>
    </ligand>
</feature>
<feature type="binding site" evidence="7">
    <location>
        <position position="89"/>
    </location>
    <ligand>
        <name>[2Fe-2S] cluster</name>
        <dbReference type="ChEBI" id="CHEBI:190135"/>
    </ligand>
</feature>
<dbReference type="GO" id="GO:0046872">
    <property type="term" value="F:metal ion binding"/>
    <property type="evidence" value="ECO:0007669"/>
    <property type="project" value="UniProtKB-KW"/>
</dbReference>
<dbReference type="InterPro" id="IPR036249">
    <property type="entry name" value="Thioredoxin-like_sf"/>
</dbReference>
<dbReference type="CDD" id="cd03064">
    <property type="entry name" value="TRX_Fd_NuoE"/>
    <property type="match status" value="1"/>
</dbReference>